<dbReference type="AlphaFoldDB" id="A0A1G4BST8"/>
<feature type="region of interest" description="Disordered" evidence="1">
    <location>
        <begin position="339"/>
        <end position="533"/>
    </location>
</feature>
<sequence length="950" mass="101566">MATTAASPQTSKPAAPPTFLADTSTAAGTDTVVGTGIRNGSAPRIPALGLTDAVNGFGVLQHTGPPVQDDVPGLYRDGRVRNPVPSKLKGKTDARKGNFGVMHIDLTTTNEIRERDAAAKRTSEGTQLAARLAQTDRYIPIRRSKFVYRPEGQASNSPPQFDAPPQLNALQLNAVRETVWKTARGRASPLTAAETIAERARLLTLLRSLHPDLVVDQLCKALNFFGGIANEHTSPGGSFPVSAEANGPGSLFVGWLAEIFPALGQESIPSARQANLRRPRGRPKGSRNAKGKQVDLVGQRLASGARAAEIASDNSAGDDMVERFAMDDSWVDIDDTVADTDRDASQGDIERVVTTPVSSRAVCGPGAPGGMPGSGSVQTPTITPTPKRRGRPKGSKNRPKDKTPLTHDTHEKTNDAFESTTTGLSVQRMAVDPPGSSSMSVHLSTSAGPSELGVPLVKKRKGGPGRPKGSKNRPKEPAPVPGSQSHPTSSVLTANDKRDGPQSAALGASAQPPSVAFSVSPTRDLQHEQRPGTQISLASRLVSETASESAAIKPQASEVSTVAMRKRKASQEGKISSSNNDPLIAASPSSPNPAGGLTAITSENLPSPQVTRSQGSQGQDGTLTHQPVTKRQKVYKEPHQDVPTNSRMTQASHNSQTGQQGQRGPQSTEPTRVDLRNGSLMDADNSNLQRSRNHITASTNRSPLHLNSQQAQSDPLLGYSQSLRTSPAGREAERIETTDSYSLNVSSRHGMYNQDGPAQGQQQQRLFRQQEQHQPASRNLPNGSQHRLSSSVTGQIPPTLDQNGDNYTASTRDGEYHGLVGVQPPAYSTHMTVSATMREDNYRTSTSRPLQHQNSTFHARQDHPTQNTGMSSFQDYPDSAFLDMAGLDTASQTSLTVNPTQYNVNDAEMQRASPNMNPTYGSSSLGQSSFDGGMTESAMRERMYHTLRRH</sequence>
<feature type="region of interest" description="Disordered" evidence="1">
    <location>
        <begin position="1"/>
        <end position="25"/>
    </location>
</feature>
<feature type="compositionally biased region" description="Low complexity" evidence="1">
    <location>
        <begin position="754"/>
        <end position="774"/>
    </location>
</feature>
<protein>
    <submittedName>
        <fullName evidence="2">Uncharacterized protein</fullName>
    </submittedName>
</protein>
<feature type="compositionally biased region" description="Basic residues" evidence="1">
    <location>
        <begin position="275"/>
        <end position="290"/>
    </location>
</feature>
<evidence type="ECO:0000256" key="1">
    <source>
        <dbReference type="SAM" id="MobiDB-lite"/>
    </source>
</evidence>
<dbReference type="GeneID" id="34553357"/>
<feature type="compositionally biased region" description="Polar residues" evidence="1">
    <location>
        <begin position="435"/>
        <end position="448"/>
    </location>
</feature>
<evidence type="ECO:0000313" key="3">
    <source>
        <dbReference type="Proteomes" id="UP000176998"/>
    </source>
</evidence>
<dbReference type="OrthoDB" id="5243398at2759"/>
<comment type="caution">
    <text evidence="2">The sequence shown here is derived from an EMBL/GenBank/DDBJ whole genome shotgun (WGS) entry which is preliminary data.</text>
</comment>
<proteinExistence type="predicted"/>
<reference evidence="2 3" key="1">
    <citation type="submission" date="2016-09" db="EMBL/GenBank/DDBJ databases">
        <authorList>
            <person name="Capua I."/>
            <person name="De Benedictis P."/>
            <person name="Joannis T."/>
            <person name="Lombin L.H."/>
            <person name="Cattoli G."/>
        </authorList>
    </citation>
    <scope>NUCLEOTIDE SEQUENCE [LARGE SCALE GENOMIC DNA]</scope>
    <source>
        <strain evidence="2 3">IMI 309357</strain>
    </source>
</reference>
<dbReference type="Proteomes" id="UP000176998">
    <property type="component" value="Unassembled WGS sequence"/>
</dbReference>
<feature type="region of interest" description="Disordered" evidence="1">
    <location>
        <begin position="846"/>
        <end position="866"/>
    </location>
</feature>
<organism evidence="2 3">
    <name type="scientific">Colletotrichum orchidophilum</name>
    <dbReference type="NCBI Taxonomy" id="1209926"/>
    <lineage>
        <taxon>Eukaryota</taxon>
        <taxon>Fungi</taxon>
        <taxon>Dikarya</taxon>
        <taxon>Ascomycota</taxon>
        <taxon>Pezizomycotina</taxon>
        <taxon>Sordariomycetes</taxon>
        <taxon>Hypocreomycetidae</taxon>
        <taxon>Glomerellales</taxon>
        <taxon>Glomerellaceae</taxon>
        <taxon>Colletotrichum</taxon>
    </lineage>
</organism>
<feature type="region of interest" description="Disordered" evidence="1">
    <location>
        <begin position="546"/>
        <end position="689"/>
    </location>
</feature>
<feature type="compositionally biased region" description="Polar residues" evidence="1">
    <location>
        <begin position="482"/>
        <end position="493"/>
    </location>
</feature>
<feature type="compositionally biased region" description="Polar residues" evidence="1">
    <location>
        <begin position="599"/>
        <end position="627"/>
    </location>
</feature>
<feature type="compositionally biased region" description="Polar residues" evidence="1">
    <location>
        <begin position="775"/>
        <end position="809"/>
    </location>
</feature>
<feature type="compositionally biased region" description="Basic residues" evidence="1">
    <location>
        <begin position="457"/>
        <end position="472"/>
    </location>
</feature>
<name>A0A1G4BST8_9PEZI</name>
<feature type="compositionally biased region" description="Polar residues" evidence="1">
    <location>
        <begin position="642"/>
        <end position="670"/>
    </location>
</feature>
<feature type="compositionally biased region" description="Polar residues" evidence="1">
    <location>
        <begin position="1"/>
        <end position="12"/>
    </location>
</feature>
<gene>
    <name evidence="2" type="ORF">CORC01_00189</name>
</gene>
<keyword evidence="3" id="KW-1185">Reference proteome</keyword>
<evidence type="ECO:0000313" key="2">
    <source>
        <dbReference type="EMBL" id="OHF04337.1"/>
    </source>
</evidence>
<dbReference type="EMBL" id="MJBS01000002">
    <property type="protein sequence ID" value="OHF04337.1"/>
    <property type="molecule type" value="Genomic_DNA"/>
</dbReference>
<accession>A0A1G4BST8</accession>
<feature type="region of interest" description="Disordered" evidence="1">
    <location>
        <begin position="270"/>
        <end position="296"/>
    </location>
</feature>
<feature type="compositionally biased region" description="Basic and acidic residues" evidence="1">
    <location>
        <begin position="398"/>
        <end position="415"/>
    </location>
</feature>
<feature type="region of interest" description="Disordered" evidence="1">
    <location>
        <begin position="719"/>
        <end position="809"/>
    </location>
</feature>
<dbReference type="RefSeq" id="XP_022481472.1">
    <property type="nucleotide sequence ID" value="XM_022611847.1"/>
</dbReference>
<feature type="compositionally biased region" description="Basic and acidic residues" evidence="1">
    <location>
        <begin position="339"/>
        <end position="351"/>
    </location>
</feature>
<feature type="compositionally biased region" description="Basic residues" evidence="1">
    <location>
        <begin position="386"/>
        <end position="397"/>
    </location>
</feature>
<dbReference type="STRING" id="1209926.A0A1G4BST8"/>
<feature type="compositionally biased region" description="Polar residues" evidence="1">
    <location>
        <begin position="738"/>
        <end position="747"/>
    </location>
</feature>
<feature type="compositionally biased region" description="Polar residues" evidence="1">
    <location>
        <begin position="416"/>
        <end position="425"/>
    </location>
</feature>